<name>A0A926L9N4_9ACTN</name>
<feature type="transmembrane region" description="Helical" evidence="2">
    <location>
        <begin position="150"/>
        <end position="168"/>
    </location>
</feature>
<feature type="region of interest" description="Disordered" evidence="1">
    <location>
        <begin position="1"/>
        <end position="29"/>
    </location>
</feature>
<evidence type="ECO:0000256" key="2">
    <source>
        <dbReference type="SAM" id="Phobius"/>
    </source>
</evidence>
<dbReference type="Proteomes" id="UP000621210">
    <property type="component" value="Unassembled WGS sequence"/>
</dbReference>
<evidence type="ECO:0000256" key="1">
    <source>
        <dbReference type="SAM" id="MobiDB-lite"/>
    </source>
</evidence>
<reference evidence="3" key="1">
    <citation type="submission" date="2020-09" db="EMBL/GenBank/DDBJ databases">
        <title>Streptomyces grisecoloratus sp. nov., isolated from cotton soil.</title>
        <authorList>
            <person name="Xing L."/>
        </authorList>
    </citation>
    <scope>NUCLEOTIDE SEQUENCE</scope>
    <source>
        <strain evidence="3">TRM S81-3</strain>
    </source>
</reference>
<protein>
    <recommendedName>
        <fullName evidence="5">Transmembrane protein</fullName>
    </recommendedName>
</protein>
<dbReference type="InterPro" id="IPR039708">
    <property type="entry name" value="MT1774/Rv1733c-like"/>
</dbReference>
<reference evidence="3" key="2">
    <citation type="submission" date="2020-09" db="EMBL/GenBank/DDBJ databases">
        <authorList>
            <person name="Luo X."/>
        </authorList>
    </citation>
    <scope>NUCLEOTIDE SEQUENCE</scope>
    <source>
        <strain evidence="3">TRM S81-3</strain>
    </source>
</reference>
<evidence type="ECO:0000313" key="4">
    <source>
        <dbReference type="Proteomes" id="UP000621210"/>
    </source>
</evidence>
<keyword evidence="4" id="KW-1185">Reference proteome</keyword>
<keyword evidence="2" id="KW-1133">Transmembrane helix</keyword>
<proteinExistence type="predicted"/>
<dbReference type="PANTHER" id="PTHR42305:SF1">
    <property type="entry name" value="MEMBRANE PROTEIN RV1733C-RELATED"/>
    <property type="match status" value="1"/>
</dbReference>
<accession>A0A926L9N4</accession>
<evidence type="ECO:0008006" key="5">
    <source>
        <dbReference type="Google" id="ProtNLM"/>
    </source>
</evidence>
<comment type="caution">
    <text evidence="3">The sequence shown here is derived from an EMBL/GenBank/DDBJ whole genome shotgun (WGS) entry which is preliminary data.</text>
</comment>
<evidence type="ECO:0000313" key="3">
    <source>
        <dbReference type="EMBL" id="MBD0422697.1"/>
    </source>
</evidence>
<gene>
    <name evidence="3" type="ORF">H0H10_26660</name>
</gene>
<sequence>MSARDPQHASGPLPPRKEHTSKKANPLRRPSDRFESWFLRFLMSVLVLGLPVAAIGAGLTAYESSMRTVHAQAAERQEVTARLTSDVKGDAEVPLQQAQVRWTDGDGAARTGTALVKSGTPKDAAVQVWVDREGRLTSQPMTELQARSKAWFVGGMAAVGVGAGVFAARSVTRHLLDRGRYARWDAEWDLVEPLWSARFRR</sequence>
<organism evidence="3 4">
    <name type="scientific">Streptomyces griseicoloratus</name>
    <dbReference type="NCBI Taxonomy" id="2752516"/>
    <lineage>
        <taxon>Bacteria</taxon>
        <taxon>Bacillati</taxon>
        <taxon>Actinomycetota</taxon>
        <taxon>Actinomycetes</taxon>
        <taxon>Kitasatosporales</taxon>
        <taxon>Streptomycetaceae</taxon>
        <taxon>Streptomyces</taxon>
    </lineage>
</organism>
<dbReference type="EMBL" id="JACVQF010000217">
    <property type="protein sequence ID" value="MBD0422697.1"/>
    <property type="molecule type" value="Genomic_DNA"/>
</dbReference>
<keyword evidence="2" id="KW-0812">Transmembrane</keyword>
<dbReference type="AlphaFoldDB" id="A0A926L9N4"/>
<keyword evidence="2" id="KW-0472">Membrane</keyword>
<feature type="transmembrane region" description="Helical" evidence="2">
    <location>
        <begin position="37"/>
        <end position="59"/>
    </location>
</feature>
<dbReference type="RefSeq" id="WP_188183671.1">
    <property type="nucleotide sequence ID" value="NZ_JACVQF010000217.1"/>
</dbReference>
<dbReference type="PANTHER" id="PTHR42305">
    <property type="entry name" value="MEMBRANE PROTEIN RV1733C-RELATED"/>
    <property type="match status" value="1"/>
</dbReference>